<dbReference type="InterPro" id="IPR051908">
    <property type="entry name" value="Ribosomal_N-acetyltransferase"/>
</dbReference>
<gene>
    <name evidence="2" type="ORF">K0O23_11095</name>
</gene>
<dbReference type="PROSITE" id="PS51186">
    <property type="entry name" value="GNAT"/>
    <property type="match status" value="1"/>
</dbReference>
<protein>
    <submittedName>
        <fullName evidence="2">GNAT family N-acetyltransferase</fullName>
        <ecNumber evidence="2">2.3.1.-</ecNumber>
    </submittedName>
</protein>
<dbReference type="EC" id="2.3.1.-" evidence="2"/>
<dbReference type="PANTHER" id="PTHR43441">
    <property type="entry name" value="RIBOSOMAL-PROTEIN-SERINE ACETYLTRANSFERASE"/>
    <property type="match status" value="1"/>
</dbReference>
<evidence type="ECO:0000313" key="3">
    <source>
        <dbReference type="Proteomes" id="UP000813018"/>
    </source>
</evidence>
<dbReference type="InterPro" id="IPR000182">
    <property type="entry name" value="GNAT_dom"/>
</dbReference>
<feature type="domain" description="N-acetyltransferase" evidence="1">
    <location>
        <begin position="16"/>
        <end position="183"/>
    </location>
</feature>
<reference evidence="2 3" key="1">
    <citation type="journal article" date="2016" name="Int. J. Syst. Evol. Microbiol.">
        <title>Pontibacter aydingkolensis sp. nov., isolated from soil of a salt lake.</title>
        <authorList>
            <person name="Osman G."/>
            <person name="Zhang T."/>
            <person name="Lou K."/>
            <person name="Gao Y."/>
            <person name="Chang W."/>
            <person name="Lin Q."/>
            <person name="Yang H.M."/>
            <person name="Huo X.D."/>
            <person name="Wang N."/>
        </authorList>
    </citation>
    <scope>NUCLEOTIDE SEQUENCE [LARGE SCALE GENOMIC DNA]</scope>
    <source>
        <strain evidence="2 3">KACC 19255</strain>
    </source>
</reference>
<dbReference type="Gene3D" id="3.40.630.30">
    <property type="match status" value="1"/>
</dbReference>
<dbReference type="EMBL" id="JAHYXK010000008">
    <property type="protein sequence ID" value="MBW7467613.1"/>
    <property type="molecule type" value="Genomic_DNA"/>
</dbReference>
<dbReference type="PANTHER" id="PTHR43441:SF12">
    <property type="entry name" value="RIBOSOMAL N-ACETYLTRANSFERASE YDAF-RELATED"/>
    <property type="match status" value="1"/>
</dbReference>
<evidence type="ECO:0000259" key="1">
    <source>
        <dbReference type="PROSITE" id="PS51186"/>
    </source>
</evidence>
<name>A0ABS7CUS9_9BACT</name>
<keyword evidence="2" id="KW-0808">Transferase</keyword>
<dbReference type="InterPro" id="IPR016181">
    <property type="entry name" value="Acyl_CoA_acyltransferase"/>
</dbReference>
<dbReference type="Proteomes" id="UP000813018">
    <property type="component" value="Unassembled WGS sequence"/>
</dbReference>
<sequence length="193" mass="21982">MKTKALAIEIPVSEDLKLREVSINDAPAIFSLIDTNREFLRKWLPFVDYSKAVSDTEAFIKSVTAEANTTDLVFAVLYQGQHVGVIGFKSIDLANLKLEIGYWLAENKQHNGIITRSCATLLRYAFEKMQMNRVQIKVGVSNKRSSSIPKKLHFTFEGMERDGELLANGQFHDLEVYSLLRREWERKADTAVL</sequence>
<dbReference type="RefSeq" id="WP_219877494.1">
    <property type="nucleotide sequence ID" value="NZ_JAHYXK010000008.1"/>
</dbReference>
<dbReference type="SUPFAM" id="SSF55729">
    <property type="entry name" value="Acyl-CoA N-acyltransferases (Nat)"/>
    <property type="match status" value="1"/>
</dbReference>
<proteinExistence type="predicted"/>
<organism evidence="2 3">
    <name type="scientific">Pontibacter aydingkolensis</name>
    <dbReference type="NCBI Taxonomy" id="1911536"/>
    <lineage>
        <taxon>Bacteria</taxon>
        <taxon>Pseudomonadati</taxon>
        <taxon>Bacteroidota</taxon>
        <taxon>Cytophagia</taxon>
        <taxon>Cytophagales</taxon>
        <taxon>Hymenobacteraceae</taxon>
        <taxon>Pontibacter</taxon>
    </lineage>
</organism>
<comment type="caution">
    <text evidence="2">The sequence shown here is derived from an EMBL/GenBank/DDBJ whole genome shotgun (WGS) entry which is preliminary data.</text>
</comment>
<keyword evidence="2" id="KW-0012">Acyltransferase</keyword>
<evidence type="ECO:0000313" key="2">
    <source>
        <dbReference type="EMBL" id="MBW7467613.1"/>
    </source>
</evidence>
<dbReference type="GO" id="GO:0016746">
    <property type="term" value="F:acyltransferase activity"/>
    <property type="evidence" value="ECO:0007669"/>
    <property type="project" value="UniProtKB-KW"/>
</dbReference>
<dbReference type="Pfam" id="PF13302">
    <property type="entry name" value="Acetyltransf_3"/>
    <property type="match status" value="1"/>
</dbReference>
<accession>A0ABS7CUS9</accession>
<keyword evidence="3" id="KW-1185">Reference proteome</keyword>